<keyword evidence="3 6" id="KW-0812">Transmembrane</keyword>
<keyword evidence="2" id="KW-0813">Transport</keyword>
<accession>A0A9X1YPY6</accession>
<keyword evidence="9" id="KW-1185">Reference proteome</keyword>
<name>A0A9X1YPY6_9BURK</name>
<evidence type="ECO:0000256" key="1">
    <source>
        <dbReference type="ARBA" id="ARBA00004141"/>
    </source>
</evidence>
<dbReference type="InterPro" id="IPR011701">
    <property type="entry name" value="MFS"/>
</dbReference>
<evidence type="ECO:0000313" key="9">
    <source>
        <dbReference type="Proteomes" id="UP001139353"/>
    </source>
</evidence>
<sequence length="411" mass="42543">MYTLHTVDRNIVSALVEPIKKEFALSDRAVGALSGLAHSAAFAAAVIPMGWLVDRVNRARMLGVLLVAWSSMTALSGFATSYTSLLLARLAVGGAEAGSSPNCLSLISDYFPPRRRASAIGLFYLSTAIGTGLVFVLGAIVAHRFGWRTMFFVAGLPGLLLAAVILAVFKEPRRGSFDAVAATGPGEVVGVAAHFLKNRSVLLLTVAIILAAMLMSSLWTWTASFLIRLHGLDPRQAGLVVAMVAGVGQAVGSAVAGPLADRVSLGAPGRLAIVPSVMMALAVLAGLGMVFAPHAGLAVGCAVVMGFLLGGWLGPGYGLLLTLTPVQIRGRVTAVSQLFTNLVGVGLGPLITGELSDLFDGPGSLREALACTLFLGVLAAGMFALAGRQAGIDLRRKQRIDDTDSRVMVSA</sequence>
<keyword evidence="4 6" id="KW-1133">Transmembrane helix</keyword>
<evidence type="ECO:0000259" key="7">
    <source>
        <dbReference type="PROSITE" id="PS50850"/>
    </source>
</evidence>
<evidence type="ECO:0000256" key="5">
    <source>
        <dbReference type="ARBA" id="ARBA00023136"/>
    </source>
</evidence>
<dbReference type="EMBL" id="JAJLJH010000001">
    <property type="protein sequence ID" value="MCK9685701.1"/>
    <property type="molecule type" value="Genomic_DNA"/>
</dbReference>
<dbReference type="PANTHER" id="PTHR23505:SF79">
    <property type="entry name" value="PROTEIN SPINSTER"/>
    <property type="match status" value="1"/>
</dbReference>
<dbReference type="SUPFAM" id="SSF103473">
    <property type="entry name" value="MFS general substrate transporter"/>
    <property type="match status" value="1"/>
</dbReference>
<protein>
    <submittedName>
        <fullName evidence="8">MFS transporter</fullName>
    </submittedName>
</protein>
<feature type="transmembrane region" description="Helical" evidence="6">
    <location>
        <begin position="29"/>
        <end position="53"/>
    </location>
</feature>
<proteinExistence type="predicted"/>
<dbReference type="GO" id="GO:0022857">
    <property type="term" value="F:transmembrane transporter activity"/>
    <property type="evidence" value="ECO:0007669"/>
    <property type="project" value="InterPro"/>
</dbReference>
<evidence type="ECO:0000256" key="2">
    <source>
        <dbReference type="ARBA" id="ARBA00022448"/>
    </source>
</evidence>
<evidence type="ECO:0000256" key="3">
    <source>
        <dbReference type="ARBA" id="ARBA00022692"/>
    </source>
</evidence>
<comment type="caution">
    <text evidence="8">The sequence shown here is derived from an EMBL/GenBank/DDBJ whole genome shotgun (WGS) entry which is preliminary data.</text>
</comment>
<evidence type="ECO:0000313" key="8">
    <source>
        <dbReference type="EMBL" id="MCK9685701.1"/>
    </source>
</evidence>
<gene>
    <name evidence="8" type="ORF">LPC04_08260</name>
</gene>
<dbReference type="RefSeq" id="WP_275681696.1">
    <property type="nucleotide sequence ID" value="NZ_JAJLJH010000001.1"/>
</dbReference>
<dbReference type="InterPro" id="IPR044770">
    <property type="entry name" value="MFS_spinster-like"/>
</dbReference>
<reference evidence="8" key="1">
    <citation type="submission" date="2021-11" db="EMBL/GenBank/DDBJ databases">
        <title>BS-T2-15 a new species belonging to the Comamonadaceae family isolated from the soil of a French oak forest.</title>
        <authorList>
            <person name="Mieszkin S."/>
            <person name="Alain K."/>
        </authorList>
    </citation>
    <scope>NUCLEOTIDE SEQUENCE</scope>
    <source>
        <strain evidence="8">BS-T2-15</strain>
    </source>
</reference>
<keyword evidence="5 6" id="KW-0472">Membrane</keyword>
<dbReference type="PROSITE" id="PS50850">
    <property type="entry name" value="MFS"/>
    <property type="match status" value="1"/>
</dbReference>
<comment type="subcellular location">
    <subcellularLocation>
        <location evidence="1">Membrane</location>
        <topology evidence="1">Multi-pass membrane protein</topology>
    </subcellularLocation>
</comment>
<evidence type="ECO:0000256" key="4">
    <source>
        <dbReference type="ARBA" id="ARBA00022989"/>
    </source>
</evidence>
<dbReference type="InterPro" id="IPR020846">
    <property type="entry name" value="MFS_dom"/>
</dbReference>
<dbReference type="PANTHER" id="PTHR23505">
    <property type="entry name" value="SPINSTER"/>
    <property type="match status" value="1"/>
</dbReference>
<feature type="transmembrane region" description="Helical" evidence="6">
    <location>
        <begin position="332"/>
        <end position="352"/>
    </location>
</feature>
<feature type="domain" description="Major facilitator superfamily (MFS) profile" evidence="7">
    <location>
        <begin position="1"/>
        <end position="388"/>
    </location>
</feature>
<feature type="transmembrane region" description="Helical" evidence="6">
    <location>
        <begin position="364"/>
        <end position="387"/>
    </location>
</feature>
<dbReference type="Gene3D" id="1.20.1250.20">
    <property type="entry name" value="MFS general substrate transporter like domains"/>
    <property type="match status" value="2"/>
</dbReference>
<feature type="transmembrane region" description="Helical" evidence="6">
    <location>
        <begin position="297"/>
        <end position="320"/>
    </location>
</feature>
<dbReference type="Proteomes" id="UP001139353">
    <property type="component" value="Unassembled WGS sequence"/>
</dbReference>
<feature type="transmembrane region" description="Helical" evidence="6">
    <location>
        <begin position="149"/>
        <end position="169"/>
    </location>
</feature>
<dbReference type="Pfam" id="PF07690">
    <property type="entry name" value="MFS_1"/>
    <property type="match status" value="1"/>
</dbReference>
<feature type="transmembrane region" description="Helical" evidence="6">
    <location>
        <begin position="122"/>
        <end position="143"/>
    </location>
</feature>
<feature type="transmembrane region" description="Helical" evidence="6">
    <location>
        <begin position="59"/>
        <end position="79"/>
    </location>
</feature>
<dbReference type="InterPro" id="IPR036259">
    <property type="entry name" value="MFS_trans_sf"/>
</dbReference>
<feature type="transmembrane region" description="Helical" evidence="6">
    <location>
        <begin position="239"/>
        <end position="259"/>
    </location>
</feature>
<feature type="transmembrane region" description="Helical" evidence="6">
    <location>
        <begin position="201"/>
        <end position="227"/>
    </location>
</feature>
<feature type="transmembrane region" description="Helical" evidence="6">
    <location>
        <begin position="271"/>
        <end position="291"/>
    </location>
</feature>
<evidence type="ECO:0000256" key="6">
    <source>
        <dbReference type="SAM" id="Phobius"/>
    </source>
</evidence>
<dbReference type="GO" id="GO:0016020">
    <property type="term" value="C:membrane"/>
    <property type="evidence" value="ECO:0007669"/>
    <property type="project" value="UniProtKB-SubCell"/>
</dbReference>
<dbReference type="AlphaFoldDB" id="A0A9X1YPY6"/>
<organism evidence="8 9">
    <name type="scientific">Scleromatobacter humisilvae</name>
    <dbReference type="NCBI Taxonomy" id="2897159"/>
    <lineage>
        <taxon>Bacteria</taxon>
        <taxon>Pseudomonadati</taxon>
        <taxon>Pseudomonadota</taxon>
        <taxon>Betaproteobacteria</taxon>
        <taxon>Burkholderiales</taxon>
        <taxon>Sphaerotilaceae</taxon>
        <taxon>Scleromatobacter</taxon>
    </lineage>
</organism>